<dbReference type="Gene3D" id="3.40.50.620">
    <property type="entry name" value="HUPs"/>
    <property type="match status" value="1"/>
</dbReference>
<evidence type="ECO:0000256" key="2">
    <source>
        <dbReference type="ARBA" id="ARBA00012391"/>
    </source>
</evidence>
<evidence type="ECO:0000256" key="6">
    <source>
        <dbReference type="ARBA" id="ARBA00022840"/>
    </source>
</evidence>
<evidence type="ECO:0000256" key="7">
    <source>
        <dbReference type="ARBA" id="ARBA00049370"/>
    </source>
</evidence>
<organism evidence="10 11">
    <name type="scientific">Pedococcus ginsenosidimutans</name>
    <dbReference type="NCBI Taxonomy" id="490570"/>
    <lineage>
        <taxon>Bacteria</taxon>
        <taxon>Bacillati</taxon>
        <taxon>Actinomycetota</taxon>
        <taxon>Actinomycetes</taxon>
        <taxon>Micrococcales</taxon>
        <taxon>Intrasporangiaceae</taxon>
        <taxon>Pedococcus</taxon>
    </lineage>
</organism>
<evidence type="ECO:0000259" key="8">
    <source>
        <dbReference type="Pfam" id="PF01747"/>
    </source>
</evidence>
<evidence type="ECO:0000256" key="5">
    <source>
        <dbReference type="ARBA" id="ARBA00022741"/>
    </source>
</evidence>
<feature type="domain" description="Sulphate adenylyltransferase catalytic" evidence="8">
    <location>
        <begin position="179"/>
        <end position="393"/>
    </location>
</feature>
<dbReference type="RefSeq" id="WP_345504819.1">
    <property type="nucleotide sequence ID" value="NZ_BAABLO010000012.1"/>
</dbReference>
<evidence type="ECO:0000256" key="4">
    <source>
        <dbReference type="ARBA" id="ARBA00022695"/>
    </source>
</evidence>
<sequence length="403" mass="44185">MQSEGKTLARPHGGTLVDLVVAPDRAAELERRAVRWPARHLTERQRCDLELLACGAFSPLTTFMGPEDHDSVCEGLRLADGTLWPMPVALDVDEQTLRAAEARGHLALRDADGALLAVLEPRRAWRVDPLAEATAVFGTDDTAHPSVDALVHRTEPWYVTGPLEVLPRAVAPPGRDDQDLRFTPAALRRHFTELGITRVVAFNTRNPMHRAHHELTVRAARETGAHLLVQPVVGPTKPGDIDVPTRVACYRGLMPSYPAGQATLAILPLAMRMGGPREALWHAIIRQNFGASHMIIGRDHAGPGPDSHGRPFYGAYAAQELVRQHQHELEVRMASFPQLGYVEDTDSYEPVDQVPPGTRVRTVSGTEVRQRLARGEALPTWFTPPAVAAVLRDRFPPLTAASA</sequence>
<dbReference type="InterPro" id="IPR024951">
    <property type="entry name" value="Sulfurylase_cat_dom"/>
</dbReference>
<evidence type="ECO:0000256" key="1">
    <source>
        <dbReference type="ARBA" id="ARBA00004678"/>
    </source>
</evidence>
<dbReference type="EC" id="2.7.7.4" evidence="2"/>
<feature type="domain" description="ATP-sulfurylase PUA-like" evidence="9">
    <location>
        <begin position="10"/>
        <end position="167"/>
    </location>
</feature>
<dbReference type="InterPro" id="IPR025980">
    <property type="entry name" value="ATP-Sase_PUA-like_dom"/>
</dbReference>
<dbReference type="Proteomes" id="UP001500556">
    <property type="component" value="Unassembled WGS sequence"/>
</dbReference>
<evidence type="ECO:0000256" key="3">
    <source>
        <dbReference type="ARBA" id="ARBA00022679"/>
    </source>
</evidence>
<evidence type="ECO:0000313" key="11">
    <source>
        <dbReference type="Proteomes" id="UP001500556"/>
    </source>
</evidence>
<keyword evidence="4" id="KW-0548">Nucleotidyltransferase</keyword>
<dbReference type="EMBL" id="BAABLO010000012">
    <property type="protein sequence ID" value="GAA4730357.1"/>
    <property type="molecule type" value="Genomic_DNA"/>
</dbReference>
<name>A0ABP8YKG7_9MICO</name>
<dbReference type="NCBIfam" id="TIGR00339">
    <property type="entry name" value="sopT"/>
    <property type="match status" value="1"/>
</dbReference>
<reference evidence="11" key="1">
    <citation type="journal article" date="2019" name="Int. J. Syst. Evol. Microbiol.">
        <title>The Global Catalogue of Microorganisms (GCM) 10K type strain sequencing project: providing services to taxonomists for standard genome sequencing and annotation.</title>
        <authorList>
            <consortium name="The Broad Institute Genomics Platform"/>
            <consortium name="The Broad Institute Genome Sequencing Center for Infectious Disease"/>
            <person name="Wu L."/>
            <person name="Ma J."/>
        </authorList>
    </citation>
    <scope>NUCLEOTIDE SEQUENCE [LARGE SCALE GENOMIC DNA]</scope>
    <source>
        <strain evidence="11">JCM 18961</strain>
    </source>
</reference>
<dbReference type="Pfam" id="PF14306">
    <property type="entry name" value="PUA_2"/>
    <property type="match status" value="1"/>
</dbReference>
<evidence type="ECO:0000313" key="10">
    <source>
        <dbReference type="EMBL" id="GAA4730357.1"/>
    </source>
</evidence>
<dbReference type="PANTHER" id="PTHR42700">
    <property type="entry name" value="SULFATE ADENYLYLTRANSFERASE"/>
    <property type="match status" value="1"/>
</dbReference>
<keyword evidence="5" id="KW-0547">Nucleotide-binding</keyword>
<keyword evidence="6" id="KW-0067">ATP-binding</keyword>
<dbReference type="SUPFAM" id="SSF88697">
    <property type="entry name" value="PUA domain-like"/>
    <property type="match status" value="1"/>
</dbReference>
<dbReference type="InterPro" id="IPR002650">
    <property type="entry name" value="Sulphate_adenylyltransferase"/>
</dbReference>
<keyword evidence="3" id="KW-0808">Transferase</keyword>
<comment type="catalytic activity">
    <reaction evidence="7">
        <text>sulfate + ATP + H(+) = adenosine 5'-phosphosulfate + diphosphate</text>
        <dbReference type="Rhea" id="RHEA:18133"/>
        <dbReference type="ChEBI" id="CHEBI:15378"/>
        <dbReference type="ChEBI" id="CHEBI:16189"/>
        <dbReference type="ChEBI" id="CHEBI:30616"/>
        <dbReference type="ChEBI" id="CHEBI:33019"/>
        <dbReference type="ChEBI" id="CHEBI:58243"/>
        <dbReference type="EC" id="2.7.7.4"/>
    </reaction>
</comment>
<proteinExistence type="predicted"/>
<comment type="pathway">
    <text evidence="1">Sulfur metabolism.</text>
</comment>
<comment type="caution">
    <text evidence="10">The sequence shown here is derived from an EMBL/GenBank/DDBJ whole genome shotgun (WGS) entry which is preliminary data.</text>
</comment>
<dbReference type="PANTHER" id="PTHR42700:SF1">
    <property type="entry name" value="SULFATE ADENYLYLTRANSFERASE"/>
    <property type="match status" value="1"/>
</dbReference>
<dbReference type="InterPro" id="IPR015947">
    <property type="entry name" value="PUA-like_sf"/>
</dbReference>
<dbReference type="Pfam" id="PF01747">
    <property type="entry name" value="ATP-sulfurylase"/>
    <property type="match status" value="1"/>
</dbReference>
<protein>
    <recommendedName>
        <fullName evidence="2">sulfate adenylyltransferase</fullName>
        <ecNumber evidence="2">2.7.7.4</ecNumber>
    </recommendedName>
</protein>
<accession>A0ABP8YKG7</accession>
<dbReference type="InterPro" id="IPR050512">
    <property type="entry name" value="Sulf_AdTrans/APS_kinase"/>
</dbReference>
<keyword evidence="11" id="KW-1185">Reference proteome</keyword>
<gene>
    <name evidence="10" type="ORF">GCM10025782_31760</name>
</gene>
<dbReference type="Gene3D" id="3.10.400.10">
    <property type="entry name" value="Sulfate adenylyltransferase"/>
    <property type="match status" value="1"/>
</dbReference>
<dbReference type="InterPro" id="IPR014729">
    <property type="entry name" value="Rossmann-like_a/b/a_fold"/>
</dbReference>
<evidence type="ECO:0000259" key="9">
    <source>
        <dbReference type="Pfam" id="PF14306"/>
    </source>
</evidence>
<dbReference type="SUPFAM" id="SSF52374">
    <property type="entry name" value="Nucleotidylyl transferase"/>
    <property type="match status" value="1"/>
</dbReference>